<name>A0ABX7YNU4_9STRE</name>
<feature type="transmembrane region" description="Helical" evidence="1">
    <location>
        <begin position="184"/>
        <end position="202"/>
    </location>
</feature>
<keyword evidence="1" id="KW-0812">Transmembrane</keyword>
<dbReference type="InterPro" id="IPR036938">
    <property type="entry name" value="PAP2/HPO_sf"/>
</dbReference>
<keyword evidence="4" id="KW-1185">Reference proteome</keyword>
<dbReference type="CDD" id="cd03392">
    <property type="entry name" value="PAP2_like_2"/>
    <property type="match status" value="1"/>
</dbReference>
<feature type="transmembrane region" description="Helical" evidence="1">
    <location>
        <begin position="157"/>
        <end position="178"/>
    </location>
</feature>
<dbReference type="EMBL" id="CP073084">
    <property type="protein sequence ID" value="QUE55097.1"/>
    <property type="molecule type" value="Genomic_DNA"/>
</dbReference>
<reference evidence="3 4" key="1">
    <citation type="submission" date="2021-04" db="EMBL/GenBank/DDBJ databases">
        <title>Complete genome sequence of a novel Streptococcus species.</title>
        <authorList>
            <person name="Teng J.L.L."/>
        </authorList>
    </citation>
    <scope>NUCLEOTIDE SEQUENCE [LARGE SCALE GENOMIC DNA]</scope>
    <source>
        <strain evidence="3 4">HKU75</strain>
    </source>
</reference>
<protein>
    <submittedName>
        <fullName evidence="3">Phosphatase PAP2 family protein</fullName>
    </submittedName>
</protein>
<evidence type="ECO:0000259" key="2">
    <source>
        <dbReference type="SMART" id="SM00014"/>
    </source>
</evidence>
<feature type="transmembrane region" description="Helical" evidence="1">
    <location>
        <begin position="128"/>
        <end position="145"/>
    </location>
</feature>
<dbReference type="SMART" id="SM00014">
    <property type="entry name" value="acidPPc"/>
    <property type="match status" value="1"/>
</dbReference>
<evidence type="ECO:0000313" key="4">
    <source>
        <dbReference type="Proteomes" id="UP000677616"/>
    </source>
</evidence>
<gene>
    <name evidence="3" type="ORF">INT76_04235</name>
</gene>
<dbReference type="RefSeq" id="WP_212572522.1">
    <property type="nucleotide sequence ID" value="NZ_CP073084.1"/>
</dbReference>
<dbReference type="Pfam" id="PF01569">
    <property type="entry name" value="PAP2"/>
    <property type="match status" value="1"/>
</dbReference>
<feature type="transmembrane region" description="Helical" evidence="1">
    <location>
        <begin position="12"/>
        <end position="29"/>
    </location>
</feature>
<dbReference type="SUPFAM" id="SSF48317">
    <property type="entry name" value="Acid phosphatase/Vanadium-dependent haloperoxidase"/>
    <property type="match status" value="1"/>
</dbReference>
<feature type="transmembrane region" description="Helical" evidence="1">
    <location>
        <begin position="54"/>
        <end position="76"/>
    </location>
</feature>
<dbReference type="Gene3D" id="1.20.144.10">
    <property type="entry name" value="Phosphatidic acid phosphatase type 2/haloperoxidase"/>
    <property type="match status" value="2"/>
</dbReference>
<dbReference type="PANTHER" id="PTHR14969">
    <property type="entry name" value="SPHINGOSINE-1-PHOSPHATE PHOSPHOHYDROLASE"/>
    <property type="match status" value="1"/>
</dbReference>
<feature type="domain" description="Phosphatidic acid phosphatase type 2/haloperoxidase" evidence="2">
    <location>
        <begin position="85"/>
        <end position="199"/>
    </location>
</feature>
<dbReference type="InterPro" id="IPR000326">
    <property type="entry name" value="PAP2/HPO"/>
</dbReference>
<proteinExistence type="predicted"/>
<feature type="transmembrane region" description="Helical" evidence="1">
    <location>
        <begin position="88"/>
        <end position="108"/>
    </location>
</feature>
<keyword evidence="1" id="KW-1133">Transmembrane helix</keyword>
<accession>A0ABX7YNU4</accession>
<keyword evidence="1" id="KW-0472">Membrane</keyword>
<evidence type="ECO:0000313" key="3">
    <source>
        <dbReference type="EMBL" id="QUE55097.1"/>
    </source>
</evidence>
<evidence type="ECO:0000256" key="1">
    <source>
        <dbReference type="SAM" id="Phobius"/>
    </source>
</evidence>
<organism evidence="3 4">
    <name type="scientific">Streptococcus oriscaviae</name>
    <dbReference type="NCBI Taxonomy" id="2781599"/>
    <lineage>
        <taxon>Bacteria</taxon>
        <taxon>Bacillati</taxon>
        <taxon>Bacillota</taxon>
        <taxon>Bacilli</taxon>
        <taxon>Lactobacillales</taxon>
        <taxon>Streptococcaceae</taxon>
        <taxon>Streptococcus</taxon>
    </lineage>
</organism>
<sequence>MKNKQLHLRNASFLALALVILGYVIKFYPEQLTTFDTAVQSAIRGNLPDLATQFWTRITVIGNTSVIVSICFLLIVLFHRKQWKAEAYLVLASIAGMGVASTALKYVYQRPRPSIEWLIDTIGYSFPSWHTASTMIVAGAVVVIVNQRMKHQLAKRVVQLSLILLAVLVALSRIYIGVHYPTDIIGGWLLAVLLLELYYSVYDRIRFTWRFQSKQK</sequence>
<dbReference type="PANTHER" id="PTHR14969:SF13">
    <property type="entry name" value="AT30094P"/>
    <property type="match status" value="1"/>
</dbReference>
<dbReference type="Proteomes" id="UP000677616">
    <property type="component" value="Chromosome"/>
</dbReference>